<dbReference type="GO" id="GO:0098599">
    <property type="term" value="F:palmitoyl hydrolase activity"/>
    <property type="evidence" value="ECO:0007669"/>
    <property type="project" value="UniProtKB-ARBA"/>
</dbReference>
<evidence type="ECO:0000256" key="3">
    <source>
        <dbReference type="ARBA" id="ARBA00022729"/>
    </source>
</evidence>
<evidence type="ECO:0000256" key="6">
    <source>
        <dbReference type="ARBA" id="ARBA00023228"/>
    </source>
</evidence>
<dbReference type="InterPro" id="IPR029058">
    <property type="entry name" value="AB_hydrolase_fold"/>
</dbReference>
<dbReference type="PANTHER" id="PTHR11247:SF27">
    <property type="entry name" value="LYSOSOMAL THIOESTERASE PPT2"/>
    <property type="match status" value="1"/>
</dbReference>
<organism evidence="12 13">
    <name type="scientific">Xenopus laevis</name>
    <name type="common">African clawed frog</name>
    <dbReference type="NCBI Taxonomy" id="8355"/>
    <lineage>
        <taxon>Eukaryota</taxon>
        <taxon>Metazoa</taxon>
        <taxon>Chordata</taxon>
        <taxon>Craniata</taxon>
        <taxon>Vertebrata</taxon>
        <taxon>Euteleostomi</taxon>
        <taxon>Amphibia</taxon>
        <taxon>Batrachia</taxon>
        <taxon>Anura</taxon>
        <taxon>Pipoidea</taxon>
        <taxon>Pipidae</taxon>
        <taxon>Xenopodinae</taxon>
        <taxon>Xenopus</taxon>
        <taxon>Xenopus</taxon>
    </lineage>
</organism>
<evidence type="ECO:0000313" key="12">
    <source>
        <dbReference type="EMBL" id="OCT67866.1"/>
    </source>
</evidence>
<dbReference type="FunFam" id="3.40.50.1820:FF:000037">
    <property type="entry name" value="Lysosomal thioesterase PPT2 homolog"/>
    <property type="match status" value="1"/>
</dbReference>
<name>A0A974C877_XENLA</name>
<evidence type="ECO:0000256" key="11">
    <source>
        <dbReference type="SAM" id="SignalP"/>
    </source>
</evidence>
<evidence type="ECO:0000256" key="1">
    <source>
        <dbReference type="ARBA" id="ARBA00004371"/>
    </source>
</evidence>
<comment type="subcellular location">
    <subcellularLocation>
        <location evidence="1">Lysosome</location>
    </subcellularLocation>
</comment>
<feature type="signal peptide" evidence="11">
    <location>
        <begin position="1"/>
        <end position="20"/>
    </location>
</feature>
<dbReference type="EMBL" id="CM004480">
    <property type="protein sequence ID" value="OCT67866.1"/>
    <property type="molecule type" value="Genomic_DNA"/>
</dbReference>
<evidence type="ECO:0000256" key="2">
    <source>
        <dbReference type="ARBA" id="ARBA00010758"/>
    </source>
</evidence>
<dbReference type="Proteomes" id="UP000694892">
    <property type="component" value="Chromosome 8L"/>
</dbReference>
<reference evidence="13" key="1">
    <citation type="journal article" date="2016" name="Nature">
        <title>Genome evolution in the allotetraploid frog Xenopus laevis.</title>
        <authorList>
            <person name="Session A.M."/>
            <person name="Uno Y."/>
            <person name="Kwon T."/>
            <person name="Chapman J.A."/>
            <person name="Toyoda A."/>
            <person name="Takahashi S."/>
            <person name="Fukui A."/>
            <person name="Hikosaka A."/>
            <person name="Suzuki A."/>
            <person name="Kondo M."/>
            <person name="van Heeringen S.J."/>
            <person name="Quigley I."/>
            <person name="Heinz S."/>
            <person name="Ogino H."/>
            <person name="Ochi H."/>
            <person name="Hellsten U."/>
            <person name="Lyons J.B."/>
            <person name="Simakov O."/>
            <person name="Putnam N."/>
            <person name="Stites J."/>
            <person name="Kuroki Y."/>
            <person name="Tanaka T."/>
            <person name="Michiue T."/>
            <person name="Watanabe M."/>
            <person name="Bogdanovic O."/>
            <person name="Lister R."/>
            <person name="Georgiou G."/>
            <person name="Paranjpe S.S."/>
            <person name="van Kruijsbergen I."/>
            <person name="Shu S."/>
            <person name="Carlson J."/>
            <person name="Kinoshita T."/>
            <person name="Ohta Y."/>
            <person name="Mawaribuchi S."/>
            <person name="Jenkins J."/>
            <person name="Grimwood J."/>
            <person name="Schmutz J."/>
            <person name="Mitros T."/>
            <person name="Mozaffari S.V."/>
            <person name="Suzuki Y."/>
            <person name="Haramoto Y."/>
            <person name="Yamamoto T.S."/>
            <person name="Takagi C."/>
            <person name="Heald R."/>
            <person name="Miller K."/>
            <person name="Haudenschild C."/>
            <person name="Kitzman J."/>
            <person name="Nakayama T."/>
            <person name="Izutsu Y."/>
            <person name="Robert J."/>
            <person name="Fortriede J."/>
            <person name="Burns K."/>
            <person name="Lotay V."/>
            <person name="Karimi K."/>
            <person name="Yasuoka Y."/>
            <person name="Dichmann D.S."/>
            <person name="Flajnik M.F."/>
            <person name="Houston D.W."/>
            <person name="Shendure J."/>
            <person name="DuPasquier L."/>
            <person name="Vize P.D."/>
            <person name="Zorn A.M."/>
            <person name="Ito M."/>
            <person name="Marcotte E.M."/>
            <person name="Wallingford J.B."/>
            <person name="Ito Y."/>
            <person name="Asashima M."/>
            <person name="Ueno N."/>
            <person name="Matsuda Y."/>
            <person name="Veenstra G.J."/>
            <person name="Fujiyama A."/>
            <person name="Harland R.M."/>
            <person name="Taira M."/>
            <person name="Rokhsar D.S."/>
        </authorList>
    </citation>
    <scope>NUCLEOTIDE SEQUENCE [LARGE SCALE GENOMIC DNA]</scope>
    <source>
        <strain evidence="13">J</strain>
    </source>
</reference>
<dbReference type="PANTHER" id="PTHR11247">
    <property type="entry name" value="PALMITOYL-PROTEIN THIOESTERASE/DOLICHYLDIPHOSPHATASE 1"/>
    <property type="match status" value="1"/>
</dbReference>
<dbReference type="SMR" id="A0A974C877"/>
<dbReference type="GO" id="GO:0016790">
    <property type="term" value="F:thiolester hydrolase activity"/>
    <property type="evidence" value="ECO:0007669"/>
    <property type="project" value="TreeGrafter"/>
</dbReference>
<dbReference type="OrthoDB" id="155976at2759"/>
<evidence type="ECO:0000256" key="5">
    <source>
        <dbReference type="ARBA" id="ARBA00023180"/>
    </source>
</evidence>
<dbReference type="OMA" id="ITHISWI"/>
<evidence type="ECO:0000256" key="8">
    <source>
        <dbReference type="ARBA" id="ARBA00052068"/>
    </source>
</evidence>
<dbReference type="GO" id="GO:0005764">
    <property type="term" value="C:lysosome"/>
    <property type="evidence" value="ECO:0007669"/>
    <property type="project" value="UniProtKB-SubCell"/>
</dbReference>
<dbReference type="SUPFAM" id="SSF53474">
    <property type="entry name" value="alpha/beta-Hydrolases"/>
    <property type="match status" value="1"/>
</dbReference>
<evidence type="ECO:0000313" key="13">
    <source>
        <dbReference type="Proteomes" id="UP000694892"/>
    </source>
</evidence>
<evidence type="ECO:0000256" key="10">
    <source>
        <dbReference type="ARBA" id="ARBA00093353"/>
    </source>
</evidence>
<dbReference type="AlphaFoldDB" id="A0A974C877"/>
<comment type="catalytic activity">
    <reaction evidence="8">
        <text>hexadecanoyl-CoA + H2O = hexadecanoate + CoA + H(+)</text>
        <dbReference type="Rhea" id="RHEA:16645"/>
        <dbReference type="ChEBI" id="CHEBI:7896"/>
        <dbReference type="ChEBI" id="CHEBI:15377"/>
        <dbReference type="ChEBI" id="CHEBI:15378"/>
        <dbReference type="ChEBI" id="CHEBI:57287"/>
        <dbReference type="ChEBI" id="CHEBI:57379"/>
        <dbReference type="EC" id="3.1.2.2"/>
    </reaction>
</comment>
<accession>A0A974C877</accession>
<evidence type="ECO:0000256" key="4">
    <source>
        <dbReference type="ARBA" id="ARBA00022801"/>
    </source>
</evidence>
<protein>
    <recommendedName>
        <fullName evidence="7">palmitoyl-CoA hydrolase</fullName>
        <ecNumber evidence="7">3.1.2.2</ecNumber>
    </recommendedName>
</protein>
<dbReference type="EC" id="3.1.2.2" evidence="7"/>
<comment type="catalytic activity">
    <reaction evidence="9">
        <text>S-hexadecanoyl-N-acetylcysteamine + H2O = N-acetylcysteamine + hexadecanoate + H(+)</text>
        <dbReference type="Rhea" id="RHEA:84099"/>
        <dbReference type="ChEBI" id="CHEBI:7896"/>
        <dbReference type="ChEBI" id="CHEBI:15377"/>
        <dbReference type="ChEBI" id="CHEBI:15378"/>
        <dbReference type="ChEBI" id="CHEBI:74410"/>
        <dbReference type="ChEBI" id="CHEBI:233601"/>
    </reaction>
</comment>
<keyword evidence="6" id="KW-0458">Lysosome</keyword>
<keyword evidence="5" id="KW-0325">Glycoprotein</keyword>
<feature type="chain" id="PRO_5038022314" description="palmitoyl-CoA hydrolase" evidence="11">
    <location>
        <begin position="21"/>
        <end position="288"/>
    </location>
</feature>
<proteinExistence type="inferred from homology"/>
<keyword evidence="3 11" id="KW-0732">Signal</keyword>
<sequence length="288" mass="33195">MRGYLLLLPLLLCLVDNSVSYKPVILVHGLLSSSKSFDKLIQFIKKAHPGTDIYPVDMFNHLKSLNPMWKQVYEIRKYISPIIKNAGLKGVHLICYSQGGLICRGLLETMPEHNVDTFIALSSPLMGQYGMTLYVQKALPLVNISALQEVCYRKFFKEISICGYWRDPHRYEKYLEYSAFLPKLNNELLDSNSTERKRNFLRLRKLVLIGGPDDEVIAPWQSSHFGFYNEKEEVVNMKDQMVYQKDTFGLQSLDGRGAITIYSVPGVLHASWPNNQTVFKNYIEKWLT</sequence>
<dbReference type="Gene3D" id="3.40.50.1820">
    <property type="entry name" value="alpha/beta hydrolase"/>
    <property type="match status" value="1"/>
</dbReference>
<evidence type="ECO:0000256" key="9">
    <source>
        <dbReference type="ARBA" id="ARBA00093223"/>
    </source>
</evidence>
<gene>
    <name evidence="12" type="ORF">XELAEV_18039168mg</name>
</gene>
<comment type="function">
    <text evidence="10">Catalyzes the cleavage of thioester bonds from S-palmitoyl-CoA or S-palmitoyl-N-acetylcysteamine (unbranched structures) but does not have activity against palmitoylcysteine or palmitoylated proteins, branched structures or bulky head groups. Conversely, hydrolyzes both long and short chain fatty acyl-CoA substrate.</text>
</comment>
<evidence type="ECO:0000256" key="7">
    <source>
        <dbReference type="ARBA" id="ARBA00038848"/>
    </source>
</evidence>
<dbReference type="KEGG" id="xla:444228"/>
<comment type="similarity">
    <text evidence="2">Belongs to the palmitoyl-protein thioesterase family.</text>
</comment>
<keyword evidence="4" id="KW-0378">Hydrolase</keyword>
<dbReference type="Pfam" id="PF02089">
    <property type="entry name" value="Palm_thioest"/>
    <property type="match status" value="1"/>
</dbReference>